<dbReference type="GO" id="GO:0006508">
    <property type="term" value="P:proteolysis"/>
    <property type="evidence" value="ECO:0007669"/>
    <property type="project" value="InterPro"/>
</dbReference>
<dbReference type="RefSeq" id="WP_121122243.1">
    <property type="nucleotide sequence ID" value="NZ_RBWS01000005.1"/>
</dbReference>
<dbReference type="PROSITE" id="PS51257">
    <property type="entry name" value="PROKAR_LIPOPROTEIN"/>
    <property type="match status" value="1"/>
</dbReference>
<gene>
    <name evidence="4" type="ORF">D7322_05930</name>
</gene>
<organism evidence="4 5">
    <name type="scientific">Sphingobacterium puteale</name>
    <dbReference type="NCBI Taxonomy" id="2420510"/>
    <lineage>
        <taxon>Bacteria</taxon>
        <taxon>Pseudomonadati</taxon>
        <taxon>Bacteroidota</taxon>
        <taxon>Sphingobacteriia</taxon>
        <taxon>Sphingobacteriales</taxon>
        <taxon>Sphingobacteriaceae</taxon>
        <taxon>Sphingobacterium</taxon>
    </lineage>
</organism>
<dbReference type="GO" id="GO:0007165">
    <property type="term" value="P:signal transduction"/>
    <property type="evidence" value="ECO:0007669"/>
    <property type="project" value="TreeGrafter"/>
</dbReference>
<dbReference type="Gene3D" id="3.30.750.170">
    <property type="match status" value="1"/>
</dbReference>
<dbReference type="OrthoDB" id="7168509at2"/>
<dbReference type="Pfam" id="PF03572">
    <property type="entry name" value="Peptidase_S41"/>
    <property type="match status" value="1"/>
</dbReference>
<dbReference type="AlphaFoldDB" id="A0A420W189"/>
<protein>
    <submittedName>
        <fullName evidence="4">Peptidase S41</fullName>
    </submittedName>
</protein>
<dbReference type="InterPro" id="IPR036034">
    <property type="entry name" value="PDZ_sf"/>
</dbReference>
<feature type="chain" id="PRO_5019533169" evidence="1">
    <location>
        <begin position="21"/>
        <end position="453"/>
    </location>
</feature>
<dbReference type="Gene3D" id="2.30.42.10">
    <property type="match status" value="1"/>
</dbReference>
<dbReference type="PANTHER" id="PTHR32060:SF30">
    <property type="entry name" value="CARBOXY-TERMINAL PROCESSING PROTEASE CTPA"/>
    <property type="match status" value="1"/>
</dbReference>
<feature type="domain" description="Peptidase S41 N-terminal" evidence="3">
    <location>
        <begin position="33"/>
        <end position="77"/>
    </location>
</feature>
<dbReference type="InterPro" id="IPR029045">
    <property type="entry name" value="ClpP/crotonase-like_dom_sf"/>
</dbReference>
<dbReference type="Gene3D" id="3.90.226.10">
    <property type="entry name" value="2-enoyl-CoA Hydratase, Chain A, domain 1"/>
    <property type="match status" value="1"/>
</dbReference>
<dbReference type="GO" id="GO:0004175">
    <property type="term" value="F:endopeptidase activity"/>
    <property type="evidence" value="ECO:0007669"/>
    <property type="project" value="TreeGrafter"/>
</dbReference>
<proteinExistence type="predicted"/>
<sequence>MRKPQILVLALFSLIFSACEKDPPLNEPGSNEAINQWTLKQMRQYYYWNDKIRQPNDYQQAPDLFFKGILFQDDRYSGILQTLNSDTYGNTLTNTFGFDMVQLQTTDKTIQLVTQVVPFSEGDLMGLKRGDSITHINNEPIGHSNLKSLLSKSLLLPAMQLTRNDGKIFILPSSYISQPILYTAKLISSSPKVGYMFLSQFDFSGAYSLLEAVQNFKSQQVQELVVDLRYNPGGQVAFAAFCALLLADIKENDIFTKYQGNKNLKNRADSFAAALEGQPDGYSFMATEILKQGLHLKRIYMLTGPNTASASEMLINGLRPYLQVIQIGDKTYGKDMASTTISTPEEIHGTERAWHLIPMIYKIYNKVGQGDYSDGITPSTKIDEFAFLPLAPIGDTRDPLIQEVLQIIDNKNTRTKSAANNTTERTSNIAPQYMGSSYQTIPIEVSAQDKTEK</sequence>
<dbReference type="SUPFAM" id="SSF52096">
    <property type="entry name" value="ClpP/crotonase"/>
    <property type="match status" value="1"/>
</dbReference>
<dbReference type="GO" id="GO:0030288">
    <property type="term" value="C:outer membrane-bounded periplasmic space"/>
    <property type="evidence" value="ECO:0007669"/>
    <property type="project" value="TreeGrafter"/>
</dbReference>
<keyword evidence="1" id="KW-0732">Signal</keyword>
<feature type="domain" description="Tail specific protease" evidence="2">
    <location>
        <begin position="192"/>
        <end position="378"/>
    </location>
</feature>
<dbReference type="PANTHER" id="PTHR32060">
    <property type="entry name" value="TAIL-SPECIFIC PROTEASE"/>
    <property type="match status" value="1"/>
</dbReference>
<dbReference type="EMBL" id="RBWS01000005">
    <property type="protein sequence ID" value="RKO72340.1"/>
    <property type="molecule type" value="Genomic_DNA"/>
</dbReference>
<dbReference type="CDD" id="cd07561">
    <property type="entry name" value="Peptidase_S41_CPP_like"/>
    <property type="match status" value="1"/>
</dbReference>
<accession>A0A420W189</accession>
<evidence type="ECO:0000259" key="2">
    <source>
        <dbReference type="Pfam" id="PF03572"/>
    </source>
</evidence>
<dbReference type="SUPFAM" id="SSF50156">
    <property type="entry name" value="PDZ domain-like"/>
    <property type="match status" value="1"/>
</dbReference>
<name>A0A420W189_9SPHI</name>
<evidence type="ECO:0000256" key="1">
    <source>
        <dbReference type="SAM" id="SignalP"/>
    </source>
</evidence>
<dbReference type="InterPro" id="IPR041613">
    <property type="entry name" value="Pept_S41_N"/>
</dbReference>
<reference evidence="4 5" key="1">
    <citation type="submission" date="2018-10" db="EMBL/GenBank/DDBJ databases">
        <title>Sphingobacterium sp. M05W1-28.</title>
        <authorList>
            <person name="Cai H."/>
        </authorList>
    </citation>
    <scope>NUCLEOTIDE SEQUENCE [LARGE SCALE GENOMIC DNA]</scope>
    <source>
        <strain evidence="4 5">M05W1-28</strain>
    </source>
</reference>
<dbReference type="Pfam" id="PF18294">
    <property type="entry name" value="Pept_S41_N"/>
    <property type="match status" value="1"/>
</dbReference>
<dbReference type="GO" id="GO:0008236">
    <property type="term" value="F:serine-type peptidase activity"/>
    <property type="evidence" value="ECO:0007669"/>
    <property type="project" value="InterPro"/>
</dbReference>
<evidence type="ECO:0000313" key="4">
    <source>
        <dbReference type="EMBL" id="RKO72340.1"/>
    </source>
</evidence>
<evidence type="ECO:0000313" key="5">
    <source>
        <dbReference type="Proteomes" id="UP000282423"/>
    </source>
</evidence>
<dbReference type="InterPro" id="IPR005151">
    <property type="entry name" value="Tail-specific_protease"/>
</dbReference>
<keyword evidence="5" id="KW-1185">Reference proteome</keyword>
<comment type="caution">
    <text evidence="4">The sequence shown here is derived from an EMBL/GenBank/DDBJ whole genome shotgun (WGS) entry which is preliminary data.</text>
</comment>
<feature type="signal peptide" evidence="1">
    <location>
        <begin position="1"/>
        <end position="20"/>
    </location>
</feature>
<evidence type="ECO:0000259" key="3">
    <source>
        <dbReference type="Pfam" id="PF18294"/>
    </source>
</evidence>
<dbReference type="Proteomes" id="UP000282423">
    <property type="component" value="Unassembled WGS sequence"/>
</dbReference>